<dbReference type="InterPro" id="IPR020846">
    <property type="entry name" value="MFS_dom"/>
</dbReference>
<dbReference type="RefSeq" id="WP_038803751.1">
    <property type="nucleotide sequence ID" value="NZ_CP049140.1"/>
</dbReference>
<dbReference type="EMBL" id="CP049140">
    <property type="protein sequence ID" value="QIE85045.1"/>
    <property type="molecule type" value="Genomic_DNA"/>
</dbReference>
<feature type="transmembrane region" description="Helical" evidence="6">
    <location>
        <begin position="241"/>
        <end position="267"/>
    </location>
</feature>
<feature type="transmembrane region" description="Helical" evidence="6">
    <location>
        <begin position="74"/>
        <end position="90"/>
    </location>
</feature>
<dbReference type="AlphaFoldDB" id="A0A6G6IPH5"/>
<dbReference type="InterPro" id="IPR036259">
    <property type="entry name" value="MFS_trans_sf"/>
</dbReference>
<dbReference type="InterPro" id="IPR050189">
    <property type="entry name" value="MFS_Efflux_Transporters"/>
</dbReference>
<proteinExistence type="predicted"/>
<evidence type="ECO:0000313" key="9">
    <source>
        <dbReference type="Proteomes" id="UP000501063"/>
    </source>
</evidence>
<feature type="transmembrane region" description="Helical" evidence="6">
    <location>
        <begin position="48"/>
        <end position="67"/>
    </location>
</feature>
<evidence type="ECO:0000256" key="5">
    <source>
        <dbReference type="ARBA" id="ARBA00023136"/>
    </source>
</evidence>
<organism evidence="8 9">
    <name type="scientific">Pseudomonas nitroreducens</name>
    <dbReference type="NCBI Taxonomy" id="46680"/>
    <lineage>
        <taxon>Bacteria</taxon>
        <taxon>Pseudomonadati</taxon>
        <taxon>Pseudomonadota</taxon>
        <taxon>Gammaproteobacteria</taxon>
        <taxon>Pseudomonadales</taxon>
        <taxon>Pseudomonadaceae</taxon>
        <taxon>Pseudomonas</taxon>
    </lineage>
</organism>
<keyword evidence="5 6" id="KW-0472">Membrane</keyword>
<dbReference type="GO" id="GO:0005886">
    <property type="term" value="C:plasma membrane"/>
    <property type="evidence" value="ECO:0007669"/>
    <property type="project" value="UniProtKB-SubCell"/>
</dbReference>
<dbReference type="PANTHER" id="PTHR43124">
    <property type="entry name" value="PURINE EFFLUX PUMP PBUE"/>
    <property type="match status" value="1"/>
</dbReference>
<evidence type="ECO:0000259" key="7">
    <source>
        <dbReference type="PROSITE" id="PS50850"/>
    </source>
</evidence>
<feature type="transmembrane region" description="Helical" evidence="6">
    <location>
        <begin position="209"/>
        <end position="229"/>
    </location>
</feature>
<feature type="domain" description="Major facilitator superfamily (MFS) profile" evidence="7">
    <location>
        <begin position="1"/>
        <end position="386"/>
    </location>
</feature>
<dbReference type="PANTHER" id="PTHR43124:SF3">
    <property type="entry name" value="CHLORAMPHENICOL EFFLUX PUMP RV0191"/>
    <property type="match status" value="1"/>
</dbReference>
<feature type="transmembrane region" description="Helical" evidence="6">
    <location>
        <begin position="133"/>
        <end position="156"/>
    </location>
</feature>
<feature type="transmembrane region" description="Helical" evidence="6">
    <location>
        <begin position="274"/>
        <end position="296"/>
    </location>
</feature>
<dbReference type="InterPro" id="IPR011701">
    <property type="entry name" value="MFS"/>
</dbReference>
<keyword evidence="2" id="KW-1003">Cell membrane</keyword>
<evidence type="ECO:0000256" key="2">
    <source>
        <dbReference type="ARBA" id="ARBA00022475"/>
    </source>
</evidence>
<dbReference type="GO" id="GO:0022857">
    <property type="term" value="F:transmembrane transporter activity"/>
    <property type="evidence" value="ECO:0007669"/>
    <property type="project" value="InterPro"/>
</dbReference>
<dbReference type="SUPFAM" id="SSF103473">
    <property type="entry name" value="MFS general substrate transporter"/>
    <property type="match status" value="1"/>
</dbReference>
<dbReference type="Proteomes" id="UP000501063">
    <property type="component" value="Chromosome"/>
</dbReference>
<keyword evidence="3 6" id="KW-0812">Transmembrane</keyword>
<evidence type="ECO:0000256" key="6">
    <source>
        <dbReference type="SAM" id="Phobius"/>
    </source>
</evidence>
<comment type="subcellular location">
    <subcellularLocation>
        <location evidence="1">Cell membrane</location>
        <topology evidence="1">Multi-pass membrane protein</topology>
    </subcellularLocation>
</comment>
<sequence length="396" mass="41272">MRAGSWPSILLTLAFAVIIAACHGKTILLVADIANAFSVSPSRASWVVSAVAVVAALASPLVNWIVARVGERRAIVFGLLLAAACSYLASRTEDFTTLITLRVIEGAGYISVVLAALALLVHTTEGHRRTTALAFWSVASPLGGAIAIFAVAPYVGGQHGEWRNAFSGHALVLLVLLLATPLLPSVNLATRSERHSLRQTFRLYADPSVLRLALAVGAPLTVALGLVTITPDYFIHSLGVAPSTIGVISTIGILSSVLAGLLAGFVLNLRVFGPLAVVGGALIGVVLEVLVFIPGIAASTAIVAKIVQGFVGSFVVAWVFTSIPRMSRGGDVMGAGGVAEQALYLSMFLGPVLLFPLFSLPSRLPFFAVLIVASLLPLFLLPLGLRWRPAEPPVAA</sequence>
<evidence type="ECO:0000256" key="4">
    <source>
        <dbReference type="ARBA" id="ARBA00022989"/>
    </source>
</evidence>
<feature type="transmembrane region" description="Helical" evidence="6">
    <location>
        <begin position="102"/>
        <end position="121"/>
    </location>
</feature>
<dbReference type="PROSITE" id="PS50850">
    <property type="entry name" value="MFS"/>
    <property type="match status" value="1"/>
</dbReference>
<feature type="transmembrane region" description="Helical" evidence="6">
    <location>
        <begin position="342"/>
        <end position="360"/>
    </location>
</feature>
<keyword evidence="4 6" id="KW-1133">Transmembrane helix</keyword>
<protein>
    <submittedName>
        <fullName evidence="8">MFS transporter</fullName>
    </submittedName>
</protein>
<feature type="transmembrane region" description="Helical" evidence="6">
    <location>
        <begin position="302"/>
        <end position="321"/>
    </location>
</feature>
<feature type="transmembrane region" description="Helical" evidence="6">
    <location>
        <begin position="168"/>
        <end position="189"/>
    </location>
</feature>
<gene>
    <name evidence="8" type="ORF">G5B91_01685</name>
</gene>
<feature type="transmembrane region" description="Helical" evidence="6">
    <location>
        <begin position="366"/>
        <end position="385"/>
    </location>
</feature>
<evidence type="ECO:0000256" key="3">
    <source>
        <dbReference type="ARBA" id="ARBA00022692"/>
    </source>
</evidence>
<dbReference type="Gene3D" id="1.20.1250.20">
    <property type="entry name" value="MFS general substrate transporter like domains"/>
    <property type="match status" value="1"/>
</dbReference>
<dbReference type="KEGG" id="pnt:G5B91_01685"/>
<evidence type="ECO:0000313" key="8">
    <source>
        <dbReference type="EMBL" id="QIE85045.1"/>
    </source>
</evidence>
<dbReference type="Pfam" id="PF07690">
    <property type="entry name" value="MFS_1"/>
    <property type="match status" value="1"/>
</dbReference>
<reference evidence="8 9" key="1">
    <citation type="submission" date="2020-02" db="EMBL/GenBank/DDBJ databases">
        <title>Integrative conjugative elements (ICEs) and plasmids drive adaptation of Pseudomonas nitroreducens strain HBP1 to wastewater environment.</title>
        <authorList>
            <person name="Sentchilo V."/>
            <person name="Carraro N."/>
            <person name="Bertelli C."/>
            <person name="van der Meer J.R."/>
        </authorList>
    </citation>
    <scope>NUCLEOTIDE SEQUENCE [LARGE SCALE GENOMIC DNA]</scope>
    <source>
        <strain evidence="8 9">HBP1</strain>
    </source>
</reference>
<accession>A0A6G6IPH5</accession>
<evidence type="ECO:0000256" key="1">
    <source>
        <dbReference type="ARBA" id="ARBA00004651"/>
    </source>
</evidence>
<dbReference type="PROSITE" id="PS51257">
    <property type="entry name" value="PROKAR_LIPOPROTEIN"/>
    <property type="match status" value="1"/>
</dbReference>
<name>A0A6G6IPH5_PSENT</name>